<feature type="region of interest" description="Disordered" evidence="1">
    <location>
        <begin position="590"/>
        <end position="650"/>
    </location>
</feature>
<sequence>MAPNNSSGLYMPQTYSFLSPETFETLVEGYINQLHIRKRNKALITQQLANDCLMVLTNPENTAIFNPKFRWWVRKHFVFTVVGELRILLDKKNGKPVCVREQLYDKVCYFHHIIGHGGRDKTFAALHIKLTPLHMHLRAAHIFLYPQITKSYSKVPAELVSLFTKNCQTCLGYHGQHQQHYQGMINQPEQGTITPVSPLMHPSNSGFFENNGSSAQQQYQQLAAYGHHHHTHHQQQAHQLPTLSQLQQQHQHAQQQMHNAAMHAHHMNMSLGISEMTLANSHFSNGLASSSNAAGVLGLSQLGASGHHTLHGSLTALSSACSTPTTMVKMDLPVLQAFDENSLNGAFLPAMSQLSQQSHYQQQHPRSHHLDSAVSSLGPSTELEDSVHAIHQHQHHQHLHSQYEQEQLDTLAAASSGVDVDHGSTNQYSPLMEQGYHASQQQQMLYQQQQQQQQQAFQDADYSSQTYSTNDHQFQSTYTAAISLTALPLMQQPQHQQHSLYEPQQQGRLGYSRSPAVQQQQQQPESSPGLTQNQAFQKQIQQEQQRFHDQQQQQLLVAASTTSVPIPLPTTVSPTMTSLTSISTSNLTAQISSSTSSATTTTAAGSDSVSGVTSPTSSSRSGAPSLSCSIPTPGTAMSTISTPPQSASFSCNNTNNSHALSMSLLDHEPKNHLSSLLTGAHDL</sequence>
<dbReference type="EMBL" id="JAIFTL010000244">
    <property type="protein sequence ID" value="KAG9320942.1"/>
    <property type="molecule type" value="Genomic_DNA"/>
</dbReference>
<evidence type="ECO:0000313" key="3">
    <source>
        <dbReference type="Proteomes" id="UP000717515"/>
    </source>
</evidence>
<feature type="compositionally biased region" description="Low complexity" evidence="1">
    <location>
        <begin position="354"/>
        <end position="364"/>
    </location>
</feature>
<proteinExistence type="predicted"/>
<protein>
    <recommendedName>
        <fullName evidence="4">Integrase zinc-binding domain-containing protein</fullName>
    </recommendedName>
</protein>
<gene>
    <name evidence="2" type="ORF">KVV02_007690</name>
</gene>
<evidence type="ECO:0000313" key="2">
    <source>
        <dbReference type="EMBL" id="KAG9320942.1"/>
    </source>
</evidence>
<feature type="compositionally biased region" description="Low complexity" evidence="1">
    <location>
        <begin position="532"/>
        <end position="554"/>
    </location>
</feature>
<feature type="compositionally biased region" description="Low complexity" evidence="1">
    <location>
        <begin position="590"/>
        <end position="629"/>
    </location>
</feature>
<dbReference type="Proteomes" id="UP000717515">
    <property type="component" value="Unassembled WGS sequence"/>
</dbReference>
<name>A0A9P7ZYA6_MORAP</name>
<feature type="compositionally biased region" description="Low complexity" evidence="1">
    <location>
        <begin position="440"/>
        <end position="458"/>
    </location>
</feature>
<dbReference type="AlphaFoldDB" id="A0A9P7ZYA6"/>
<feature type="region of interest" description="Disordered" evidence="1">
    <location>
        <begin position="493"/>
        <end position="554"/>
    </location>
</feature>
<evidence type="ECO:0008006" key="4">
    <source>
        <dbReference type="Google" id="ProtNLM"/>
    </source>
</evidence>
<feature type="region of interest" description="Disordered" evidence="1">
    <location>
        <begin position="439"/>
        <end position="468"/>
    </location>
</feature>
<feature type="region of interest" description="Disordered" evidence="1">
    <location>
        <begin position="354"/>
        <end position="384"/>
    </location>
</feature>
<feature type="compositionally biased region" description="Polar residues" evidence="1">
    <location>
        <begin position="630"/>
        <end position="650"/>
    </location>
</feature>
<accession>A0A9P7ZYA6</accession>
<reference evidence="2" key="1">
    <citation type="submission" date="2021-07" db="EMBL/GenBank/DDBJ databases">
        <title>Draft genome of Mortierella alpina, strain LL118, isolated from an aspen leaf litter sample.</title>
        <authorList>
            <person name="Yang S."/>
            <person name="Vinatzer B.A."/>
        </authorList>
    </citation>
    <scope>NUCLEOTIDE SEQUENCE</scope>
    <source>
        <strain evidence="2">LL118</strain>
    </source>
</reference>
<comment type="caution">
    <text evidence="2">The sequence shown here is derived from an EMBL/GenBank/DDBJ whole genome shotgun (WGS) entry which is preliminary data.</text>
</comment>
<evidence type="ECO:0000256" key="1">
    <source>
        <dbReference type="SAM" id="MobiDB-lite"/>
    </source>
</evidence>
<organism evidence="2 3">
    <name type="scientific">Mortierella alpina</name>
    <name type="common">Oleaginous fungus</name>
    <name type="synonym">Mortierella renispora</name>
    <dbReference type="NCBI Taxonomy" id="64518"/>
    <lineage>
        <taxon>Eukaryota</taxon>
        <taxon>Fungi</taxon>
        <taxon>Fungi incertae sedis</taxon>
        <taxon>Mucoromycota</taxon>
        <taxon>Mortierellomycotina</taxon>
        <taxon>Mortierellomycetes</taxon>
        <taxon>Mortierellales</taxon>
        <taxon>Mortierellaceae</taxon>
        <taxon>Mortierella</taxon>
    </lineage>
</organism>